<proteinExistence type="predicted"/>
<dbReference type="GO" id="GO:0005737">
    <property type="term" value="C:cytoplasm"/>
    <property type="evidence" value="ECO:0007669"/>
    <property type="project" value="TreeGrafter"/>
</dbReference>
<dbReference type="PROSITE" id="PS51352">
    <property type="entry name" value="THIOREDOXIN_2"/>
    <property type="match status" value="1"/>
</dbReference>
<dbReference type="GO" id="GO:0015035">
    <property type="term" value="F:protein-disulfide reductase activity"/>
    <property type="evidence" value="ECO:0007669"/>
    <property type="project" value="TreeGrafter"/>
</dbReference>
<reference evidence="2" key="1">
    <citation type="submission" date="2020-11" db="EMBL/GenBank/DDBJ databases">
        <authorList>
            <person name="Tran Van P."/>
        </authorList>
    </citation>
    <scope>NUCLEOTIDE SEQUENCE</scope>
</reference>
<sequence length="266" mass="30625">MALISTTELKRLLRLHYLTNILLALSFVALKCLSPICDYLFTSCQLDYRETEIMFFTAVIIIFRTRKQGAVHLVPYVSTACMLAKMGNVLLYFMSDPVYGVLYVSCCILHLLVLPEPSYEGPEDISYFRGEDFTQELENDKRVVWLIELYTAWSPPCIDFSSVFSELSGKYSLQNLRFGKIDLARNEETAKHYKINTSALSKQLPTLILFRNGKEAMRRPTVNNNSKLVKFNLTFDNVVSEFDLNNLYNECKATPFKTKPKRAKED</sequence>
<dbReference type="OrthoDB" id="20229at2759"/>
<dbReference type="EMBL" id="CAJPVJ010005379">
    <property type="protein sequence ID" value="CAG2169482.1"/>
    <property type="molecule type" value="Genomic_DNA"/>
</dbReference>
<dbReference type="SUPFAM" id="SSF52833">
    <property type="entry name" value="Thioredoxin-like"/>
    <property type="match status" value="1"/>
</dbReference>
<protein>
    <recommendedName>
        <fullName evidence="1">Thioredoxin domain-containing protein</fullName>
    </recommendedName>
</protein>
<evidence type="ECO:0000313" key="2">
    <source>
        <dbReference type="EMBL" id="CAD7652295.1"/>
    </source>
</evidence>
<dbReference type="EMBL" id="OC920204">
    <property type="protein sequence ID" value="CAD7652295.1"/>
    <property type="molecule type" value="Genomic_DNA"/>
</dbReference>
<accession>A0A7R9M4K7</accession>
<dbReference type="InterPro" id="IPR013766">
    <property type="entry name" value="Thioredoxin_domain"/>
</dbReference>
<dbReference type="PANTHER" id="PTHR45663">
    <property type="entry name" value="GEO12009P1"/>
    <property type="match status" value="1"/>
</dbReference>
<gene>
    <name evidence="2" type="ORF">ONB1V03_LOCUS8959</name>
</gene>
<dbReference type="Proteomes" id="UP000728032">
    <property type="component" value="Unassembled WGS sequence"/>
</dbReference>
<evidence type="ECO:0000259" key="1">
    <source>
        <dbReference type="PROSITE" id="PS51352"/>
    </source>
</evidence>
<name>A0A7R9M4K7_9ACAR</name>
<dbReference type="AlphaFoldDB" id="A0A7R9M4K7"/>
<feature type="domain" description="Thioredoxin" evidence="1">
    <location>
        <begin position="110"/>
        <end position="253"/>
    </location>
</feature>
<dbReference type="Pfam" id="PF00085">
    <property type="entry name" value="Thioredoxin"/>
    <property type="match status" value="1"/>
</dbReference>
<evidence type="ECO:0000313" key="3">
    <source>
        <dbReference type="Proteomes" id="UP000728032"/>
    </source>
</evidence>
<dbReference type="Gene3D" id="3.40.30.10">
    <property type="entry name" value="Glutaredoxin"/>
    <property type="match status" value="1"/>
</dbReference>
<dbReference type="InterPro" id="IPR036249">
    <property type="entry name" value="Thioredoxin-like_sf"/>
</dbReference>
<organism evidence="2">
    <name type="scientific">Oppiella nova</name>
    <dbReference type="NCBI Taxonomy" id="334625"/>
    <lineage>
        <taxon>Eukaryota</taxon>
        <taxon>Metazoa</taxon>
        <taxon>Ecdysozoa</taxon>
        <taxon>Arthropoda</taxon>
        <taxon>Chelicerata</taxon>
        <taxon>Arachnida</taxon>
        <taxon>Acari</taxon>
        <taxon>Acariformes</taxon>
        <taxon>Sarcoptiformes</taxon>
        <taxon>Oribatida</taxon>
        <taxon>Brachypylina</taxon>
        <taxon>Oppioidea</taxon>
        <taxon>Oppiidae</taxon>
        <taxon>Oppiella</taxon>
    </lineage>
</organism>
<dbReference type="PANTHER" id="PTHR45663:SF11">
    <property type="entry name" value="GEO12009P1"/>
    <property type="match status" value="1"/>
</dbReference>
<keyword evidence="3" id="KW-1185">Reference proteome</keyword>